<evidence type="ECO:0000313" key="3">
    <source>
        <dbReference type="Proteomes" id="UP000243468"/>
    </source>
</evidence>
<dbReference type="SUPFAM" id="SSF75011">
    <property type="entry name" value="3-carboxy-cis,cis-mucoante lactonizing enzyme"/>
    <property type="match status" value="1"/>
</dbReference>
<sequence>MKKLFSILTRFYQPYSVTVPLNTHHLEQKMDSPHFASLGDAAEPITLLRTGLGNQHIIQGLAIDHRQNMLYTTHVEGHPEQGVINRFKFHSSNLWSAQDAQKPSRLIGHQGISVDPQTSFMFASAGSAIPNKGWYILKFQYMPHAEPINTQVIQVFDKRYSKITNTMPTFTPDGKYLLVRGNNHKRNVIRIFKSDLIRQKKLTDLCFLYEDEWPIDSGFTQDRCAFQGLSTDGTYIYLLSDNKNKGPKRIYVYDFTGKLIQKMDQVTLGHFEASSSHAIRYWEPEGLTVDSRNHQLYILYTIGNSGQFLGRIYRIKINT</sequence>
<dbReference type="InterPro" id="IPR011042">
    <property type="entry name" value="6-blade_b-propeller_TolB-like"/>
</dbReference>
<protein>
    <recommendedName>
        <fullName evidence="1">P68 RBP/TagC-like beta-propeller domain-containing protein</fullName>
    </recommendedName>
</protein>
<dbReference type="InterPro" id="IPR048799">
    <property type="entry name" value="P68_RBP_TagC-like_beta-prop"/>
</dbReference>
<keyword evidence="3" id="KW-1185">Reference proteome</keyword>
<accession>A0A1G6MDU7</accession>
<dbReference type="RefSeq" id="WP_092820139.1">
    <property type="nucleotide sequence ID" value="NZ_BAABKJ010000013.1"/>
</dbReference>
<dbReference type="Gene3D" id="2.120.10.30">
    <property type="entry name" value="TolB, C-terminal domain"/>
    <property type="match status" value="1"/>
</dbReference>
<dbReference type="STRING" id="1226327.SAMN05421732_1086"/>
<evidence type="ECO:0000259" key="1">
    <source>
        <dbReference type="Pfam" id="PF21311"/>
    </source>
</evidence>
<gene>
    <name evidence="2" type="ORF">SAMN05421732_1086</name>
</gene>
<dbReference type="EMBL" id="FMYO01000008">
    <property type="protein sequence ID" value="SDC53457.1"/>
    <property type="molecule type" value="Genomic_DNA"/>
</dbReference>
<dbReference type="OrthoDB" id="6637906at2"/>
<reference evidence="3" key="1">
    <citation type="submission" date="2016-09" db="EMBL/GenBank/DDBJ databases">
        <authorList>
            <person name="Varghese N."/>
            <person name="Submissions S."/>
        </authorList>
    </citation>
    <scope>NUCLEOTIDE SEQUENCE [LARGE SCALE GENOMIC DNA]</scope>
    <source>
        <strain evidence="3">ANC 4667</strain>
    </source>
</reference>
<dbReference type="Pfam" id="PF21311">
    <property type="entry name" value="Phage_RBD_prop"/>
    <property type="match status" value="1"/>
</dbReference>
<feature type="domain" description="P68 RBP/TagC-like beta-propeller" evidence="1">
    <location>
        <begin position="58"/>
        <end position="313"/>
    </location>
</feature>
<name>A0A1G6MDU7_9GAMM</name>
<evidence type="ECO:0000313" key="2">
    <source>
        <dbReference type="EMBL" id="SDC53457.1"/>
    </source>
</evidence>
<organism evidence="2 3">
    <name type="scientific">Acinetobacter kookii</name>
    <dbReference type="NCBI Taxonomy" id="1226327"/>
    <lineage>
        <taxon>Bacteria</taxon>
        <taxon>Pseudomonadati</taxon>
        <taxon>Pseudomonadota</taxon>
        <taxon>Gammaproteobacteria</taxon>
        <taxon>Moraxellales</taxon>
        <taxon>Moraxellaceae</taxon>
        <taxon>Acinetobacter</taxon>
    </lineage>
</organism>
<dbReference type="Proteomes" id="UP000243468">
    <property type="component" value="Unassembled WGS sequence"/>
</dbReference>
<dbReference type="AlphaFoldDB" id="A0A1G6MDU7"/>
<proteinExistence type="predicted"/>